<accession>A0ACC2UM52</accession>
<name>A0ACC2UM52_9FUNG</name>
<dbReference type="EMBL" id="QTSX02000186">
    <property type="protein sequence ID" value="KAJ9087867.1"/>
    <property type="molecule type" value="Genomic_DNA"/>
</dbReference>
<sequence>MVLPDQVEAEAYVTTPLADLSYLNETEREQASALFEKYCFIFAEDTFNLGCANEVTHHIDTGDNKPVFLQPIQHSNASKETVSNCDRSRSKLPLANLKELLSLQLQLPRKVL</sequence>
<evidence type="ECO:0000313" key="1">
    <source>
        <dbReference type="EMBL" id="KAJ9087867.1"/>
    </source>
</evidence>
<comment type="caution">
    <text evidence="1">The sequence shown here is derived from an EMBL/GenBank/DDBJ whole genome shotgun (WGS) entry which is preliminary data.</text>
</comment>
<reference evidence="1" key="1">
    <citation type="submission" date="2022-04" db="EMBL/GenBank/DDBJ databases">
        <title>Genome of the entomopathogenic fungus Entomophthora muscae.</title>
        <authorList>
            <person name="Elya C."/>
            <person name="Lovett B.R."/>
            <person name="Lee E."/>
            <person name="Macias A.M."/>
            <person name="Hajek A.E."/>
            <person name="De Bivort B.L."/>
            <person name="Kasson M.T."/>
            <person name="De Fine Licht H.H."/>
            <person name="Stajich J.E."/>
        </authorList>
    </citation>
    <scope>NUCLEOTIDE SEQUENCE</scope>
    <source>
        <strain evidence="1">Berkeley</strain>
    </source>
</reference>
<keyword evidence="2" id="KW-1185">Reference proteome</keyword>
<dbReference type="Proteomes" id="UP001165960">
    <property type="component" value="Unassembled WGS sequence"/>
</dbReference>
<gene>
    <name evidence="1" type="ORF">DSO57_1028862</name>
</gene>
<proteinExistence type="predicted"/>
<protein>
    <submittedName>
        <fullName evidence="1">Uncharacterized protein</fullName>
    </submittedName>
</protein>
<organism evidence="1 2">
    <name type="scientific">Entomophthora muscae</name>
    <dbReference type="NCBI Taxonomy" id="34485"/>
    <lineage>
        <taxon>Eukaryota</taxon>
        <taxon>Fungi</taxon>
        <taxon>Fungi incertae sedis</taxon>
        <taxon>Zoopagomycota</taxon>
        <taxon>Entomophthoromycotina</taxon>
        <taxon>Entomophthoromycetes</taxon>
        <taxon>Entomophthorales</taxon>
        <taxon>Entomophthoraceae</taxon>
        <taxon>Entomophthora</taxon>
    </lineage>
</organism>
<evidence type="ECO:0000313" key="2">
    <source>
        <dbReference type="Proteomes" id="UP001165960"/>
    </source>
</evidence>